<evidence type="ECO:0000256" key="3">
    <source>
        <dbReference type="SAM" id="MobiDB-lite"/>
    </source>
</evidence>
<dbReference type="PROSITE" id="PS51163">
    <property type="entry name" value="YRDC"/>
    <property type="match status" value="1"/>
</dbReference>
<dbReference type="PANTHER" id="PTHR42959:SF1">
    <property type="entry name" value="CARBAMOYLTRANSFERASE HYPF"/>
    <property type="match status" value="1"/>
</dbReference>
<dbReference type="PANTHER" id="PTHR42959">
    <property type="entry name" value="CARBAMOYLTRANSFERASE"/>
    <property type="match status" value="1"/>
</dbReference>
<gene>
    <name evidence="6" type="ORF">DQ384_24640</name>
</gene>
<dbReference type="InterPro" id="IPR006070">
    <property type="entry name" value="Sua5-like_dom"/>
</dbReference>
<accession>A0A367FEF8</accession>
<feature type="region of interest" description="Disordered" evidence="3">
    <location>
        <begin position="768"/>
        <end position="801"/>
    </location>
</feature>
<evidence type="ECO:0000259" key="4">
    <source>
        <dbReference type="PROSITE" id="PS51160"/>
    </source>
</evidence>
<keyword evidence="6" id="KW-0808">Transferase</keyword>
<dbReference type="SUPFAM" id="SSF54975">
    <property type="entry name" value="Acylphosphatase/BLUF domain-like"/>
    <property type="match status" value="1"/>
</dbReference>
<dbReference type="Gene3D" id="3.90.870.40">
    <property type="match status" value="1"/>
</dbReference>
<proteinExistence type="inferred from homology"/>
<dbReference type="InterPro" id="IPR036046">
    <property type="entry name" value="Acylphosphatase-like_dom_sf"/>
</dbReference>
<reference evidence="6 7" key="1">
    <citation type="submission" date="2018-06" db="EMBL/GenBank/DDBJ databases">
        <title>Sphaerisporangium craniellae sp. nov., isolated from a marine sponge in the South China Sea.</title>
        <authorList>
            <person name="Li L."/>
        </authorList>
    </citation>
    <scope>NUCLEOTIDE SEQUENCE [LARGE SCALE GENOMIC DNA]</scope>
    <source>
        <strain evidence="6 7">CCTCC AA 208026</strain>
    </source>
</reference>
<dbReference type="Pfam" id="PF00708">
    <property type="entry name" value="Acylphosphatase"/>
    <property type="match status" value="1"/>
</dbReference>
<feature type="compositionally biased region" description="Basic and acidic residues" evidence="3">
    <location>
        <begin position="374"/>
        <end position="392"/>
    </location>
</feature>
<dbReference type="OrthoDB" id="9808093at2"/>
<comment type="caution">
    <text evidence="6">The sequence shown here is derived from an EMBL/GenBank/DDBJ whole genome shotgun (WGS) entry which is preliminary data.</text>
</comment>
<dbReference type="GO" id="GO:0051604">
    <property type="term" value="P:protein maturation"/>
    <property type="evidence" value="ECO:0007669"/>
    <property type="project" value="TreeGrafter"/>
</dbReference>
<feature type="active site" evidence="2">
    <location>
        <position position="74"/>
    </location>
</feature>
<dbReference type="InterPro" id="IPR051060">
    <property type="entry name" value="Carbamoyltrans_HypF-like"/>
</dbReference>
<dbReference type="InterPro" id="IPR055128">
    <property type="entry name" value="HypF_C_2"/>
</dbReference>
<dbReference type="InterPro" id="IPR017945">
    <property type="entry name" value="DHBP_synth_RibB-like_a/b_dom"/>
</dbReference>
<feature type="active site" evidence="2">
    <location>
        <position position="56"/>
    </location>
</feature>
<dbReference type="InterPro" id="IPR011125">
    <property type="entry name" value="Znf_HypF"/>
</dbReference>
<dbReference type="Pfam" id="PF01300">
    <property type="entry name" value="Sua5_yciO_yrdC"/>
    <property type="match status" value="2"/>
</dbReference>
<dbReference type="PROSITE" id="PS00150">
    <property type="entry name" value="ACYLPHOSPHATASE_1"/>
    <property type="match status" value="1"/>
</dbReference>
<dbReference type="Gene3D" id="3.30.420.360">
    <property type="match status" value="1"/>
</dbReference>
<evidence type="ECO:0000259" key="5">
    <source>
        <dbReference type="PROSITE" id="PS51163"/>
    </source>
</evidence>
<dbReference type="Proteomes" id="UP000253094">
    <property type="component" value="Unassembled WGS sequence"/>
</dbReference>
<feature type="region of interest" description="Disordered" evidence="3">
    <location>
        <begin position="238"/>
        <end position="288"/>
    </location>
</feature>
<evidence type="ECO:0000256" key="1">
    <source>
        <dbReference type="ARBA" id="ARBA00008097"/>
    </source>
</evidence>
<feature type="region of interest" description="Disordered" evidence="3">
    <location>
        <begin position="1"/>
        <end position="25"/>
    </location>
</feature>
<dbReference type="GO" id="GO:0003998">
    <property type="term" value="F:acylphosphatase activity"/>
    <property type="evidence" value="ECO:0007669"/>
    <property type="project" value="UniProtKB-EC"/>
</dbReference>
<feature type="compositionally biased region" description="Low complexity" evidence="3">
    <location>
        <begin position="274"/>
        <end position="283"/>
    </location>
</feature>
<keyword evidence="7" id="KW-1185">Reference proteome</keyword>
<evidence type="ECO:0000256" key="2">
    <source>
        <dbReference type="PROSITE-ProRule" id="PRU00520"/>
    </source>
</evidence>
<evidence type="ECO:0000313" key="7">
    <source>
        <dbReference type="Proteomes" id="UP000253094"/>
    </source>
</evidence>
<dbReference type="GO" id="GO:0008270">
    <property type="term" value="F:zinc ion binding"/>
    <property type="evidence" value="ECO:0007669"/>
    <property type="project" value="InterPro"/>
</dbReference>
<feature type="compositionally biased region" description="Pro residues" evidence="3">
    <location>
        <begin position="245"/>
        <end position="273"/>
    </location>
</feature>
<dbReference type="AlphaFoldDB" id="A0A367FEF8"/>
<dbReference type="InterPro" id="IPR017968">
    <property type="entry name" value="Acylphosphatase_CS"/>
</dbReference>
<feature type="compositionally biased region" description="Gly residues" evidence="3">
    <location>
        <begin position="1"/>
        <end position="18"/>
    </location>
</feature>
<dbReference type="Pfam" id="PF17788">
    <property type="entry name" value="HypF_C"/>
    <property type="match status" value="1"/>
</dbReference>
<protein>
    <recommendedName>
        <fullName evidence="2">acylphosphatase</fullName>
        <ecNumber evidence="2">3.6.1.7</ecNumber>
    </recommendedName>
</protein>
<dbReference type="Gene3D" id="3.30.110.120">
    <property type="match status" value="1"/>
</dbReference>
<dbReference type="Pfam" id="PF07503">
    <property type="entry name" value="zf-HYPF"/>
    <property type="match status" value="2"/>
</dbReference>
<name>A0A367FEF8_9ACTN</name>
<evidence type="ECO:0000313" key="6">
    <source>
        <dbReference type="EMBL" id="RCG28309.1"/>
    </source>
</evidence>
<feature type="region of interest" description="Disordered" evidence="3">
    <location>
        <begin position="373"/>
        <end position="409"/>
    </location>
</feature>
<dbReference type="Gene3D" id="3.30.420.40">
    <property type="match status" value="1"/>
</dbReference>
<dbReference type="InterPro" id="IPR041440">
    <property type="entry name" value="HypF_C"/>
</dbReference>
<comment type="catalytic activity">
    <reaction evidence="2">
        <text>an acyl phosphate + H2O = a carboxylate + phosphate + H(+)</text>
        <dbReference type="Rhea" id="RHEA:14965"/>
        <dbReference type="ChEBI" id="CHEBI:15377"/>
        <dbReference type="ChEBI" id="CHEBI:15378"/>
        <dbReference type="ChEBI" id="CHEBI:29067"/>
        <dbReference type="ChEBI" id="CHEBI:43474"/>
        <dbReference type="ChEBI" id="CHEBI:59918"/>
        <dbReference type="EC" id="3.6.1.7"/>
    </reaction>
</comment>
<comment type="similarity">
    <text evidence="1">Belongs to the carbamoyltransferase HypF family.</text>
</comment>
<feature type="domain" description="YrdC-like" evidence="5">
    <location>
        <begin position="288"/>
        <end position="506"/>
    </location>
</feature>
<dbReference type="PROSITE" id="PS51160">
    <property type="entry name" value="ACYLPHOSPHATASE_3"/>
    <property type="match status" value="1"/>
</dbReference>
<dbReference type="Gene3D" id="3.90.870.50">
    <property type="match status" value="1"/>
</dbReference>
<dbReference type="GO" id="GO:0016743">
    <property type="term" value="F:carboxyl- or carbamoyltransferase activity"/>
    <property type="evidence" value="ECO:0007669"/>
    <property type="project" value="TreeGrafter"/>
</dbReference>
<dbReference type="GO" id="GO:0003725">
    <property type="term" value="F:double-stranded RNA binding"/>
    <property type="evidence" value="ECO:0007669"/>
    <property type="project" value="InterPro"/>
</dbReference>
<feature type="domain" description="Acylphosphatase-like" evidence="4">
    <location>
        <begin position="41"/>
        <end position="127"/>
    </location>
</feature>
<dbReference type="SUPFAM" id="SSF55821">
    <property type="entry name" value="YrdC/RibB"/>
    <property type="match status" value="1"/>
</dbReference>
<dbReference type="Pfam" id="PF22521">
    <property type="entry name" value="HypF_C_2"/>
    <property type="match status" value="2"/>
</dbReference>
<dbReference type="EMBL" id="QOIL01000014">
    <property type="protein sequence ID" value="RCG28309.1"/>
    <property type="molecule type" value="Genomic_DNA"/>
</dbReference>
<dbReference type="EC" id="3.6.1.7" evidence="2"/>
<dbReference type="InterPro" id="IPR001792">
    <property type="entry name" value="Acylphosphatase-like_dom"/>
</dbReference>
<sequence length="916" mass="97395">MRAGGGRRADRAGGGGDTPRGEVVVPGQGAVETGVVSGFIRAEVRVDGIVQGVGFRPFVHRVATRLGLRGVVGNDERGVVIEVEGASTAVAEFVETVRHRPPPLATVDRVTSRRIPVTGEHGFRIAPSTGTGHGRALISPDVATCDDCLRELFDPADRRYGYPFINCTACGPRFTIVRESPYDRATTTMASFAMCEACASEYHDPASRRFHAQPVCCAACGPRLRLLHAGHGVVGREPASVPAGDLPPSPLGDLPAPPPDDLPPPRPDDPPAPSADASAVSGPVEIPGDPVEQAARLLRRGAVLAVKGIGGYHLAVRADSEVAVTALRARKRREERPLAVMVPDLETARALCHLDAREERLLTDAGRPIVLLRRRTDGDSPEETGRRQDDGVHSFTGTRSSIGTRGDDGAARVAEGVAAGDRFLGVMLPYSPVHHLLLRRFPQPIVLTSGNASDEPIAYADATALERLGGIADAFLLHDRAIHIRADDSVVRVVRGRELPVRRSRGHVPRPARLTREARRPVLGCGAELKHTFCLAEGRHAFVSHHIGDLENYETLRSFTGGVRHFERLFGIRPELVAHDLHPEYLSTKYALEREDAEPVGVQHHHAHIASCLADNGVEGPVIGVAFDGLGYGLDGTLWGGEFLVADLTGFRRAGHLATVPMPGGATAIRQPWRMAAAYLAGTDAARGLAVRDRNADRWDAVVAMAAKGVNAPLTSSAGRLFDAVAALTTGRDTVTYEGQAAIELERVADRYEHRAYSCRILDGPDPPCAEGTATDTANAAKPAGHEMSGTTESPVTGPPHTATASRMGTFVVRGHDLVRAVLDDLSAGVEAPLVSARFHNGVARLIVEGCARVREHTGLSAVALSGGVFQNAHLVERTAARLEGRGFTVLTHTRVPPNDGGISLGQVAVAAARDR</sequence>
<organism evidence="6 7">
    <name type="scientific">Sphaerisporangium album</name>
    <dbReference type="NCBI Taxonomy" id="509200"/>
    <lineage>
        <taxon>Bacteria</taxon>
        <taxon>Bacillati</taxon>
        <taxon>Actinomycetota</taxon>
        <taxon>Actinomycetes</taxon>
        <taxon>Streptosporangiales</taxon>
        <taxon>Streptosporangiaceae</taxon>
        <taxon>Sphaerisporangium</taxon>
    </lineage>
</organism>
<keyword evidence="2" id="KW-0378">Hydrolase</keyword>